<evidence type="ECO:0000256" key="6">
    <source>
        <dbReference type="ARBA" id="ARBA00022840"/>
    </source>
</evidence>
<evidence type="ECO:0000256" key="2">
    <source>
        <dbReference type="ARBA" id="ARBA00011738"/>
    </source>
</evidence>
<dbReference type="GO" id="GO:0002161">
    <property type="term" value="F:aminoacyl-tRNA deacylase activity"/>
    <property type="evidence" value="ECO:0007669"/>
    <property type="project" value="InterPro"/>
</dbReference>
<dbReference type="PROSITE" id="PS50862">
    <property type="entry name" value="AA_TRNA_LIGASE_II"/>
    <property type="match status" value="1"/>
</dbReference>
<keyword evidence="8 10" id="KW-0030">Aminoacyl-tRNA synthetase</keyword>
<dbReference type="Gene3D" id="3.90.960.10">
    <property type="entry name" value="YbaK/aminoacyl-tRNA synthetase-associated domain"/>
    <property type="match status" value="1"/>
</dbReference>
<proteinExistence type="inferred from homology"/>
<evidence type="ECO:0000256" key="10">
    <source>
        <dbReference type="HAMAP-Rule" id="MF_01569"/>
    </source>
</evidence>
<evidence type="ECO:0000256" key="3">
    <source>
        <dbReference type="ARBA" id="ARBA00022490"/>
    </source>
</evidence>
<dbReference type="InterPro" id="IPR002316">
    <property type="entry name" value="Pro-tRNA-ligase_IIa"/>
</dbReference>
<comment type="function">
    <text evidence="10">Catalyzes the attachment of proline to tRNA(Pro) in a two-step reaction: proline is first activated by ATP to form Pro-AMP and then transferred to the acceptor end of tRNA(Pro). As ProRS can inadvertently accommodate and process non-cognate amino acids such as alanine and cysteine, to avoid such errors it has two additional distinct editing activities against alanine. One activity is designated as 'pretransfer' editing and involves the tRNA(Pro)-independent hydrolysis of activated Ala-AMP. The other activity is designated 'posttransfer' editing and involves deacylation of mischarged Ala-tRNA(Pro). The misacylated Cys-tRNA(Pro) is not edited by ProRS.</text>
</comment>
<comment type="similarity">
    <text evidence="10">Belongs to the class-II aminoacyl-tRNA synthetase family. ProS type 1 subfamily.</text>
</comment>
<dbReference type="EMBL" id="AAQH01000001">
    <property type="protein sequence ID" value="EAT13472.1"/>
    <property type="molecule type" value="Genomic_DNA"/>
</dbReference>
<dbReference type="CDD" id="cd00861">
    <property type="entry name" value="ProRS_anticodon_short"/>
    <property type="match status" value="1"/>
</dbReference>
<dbReference type="Pfam" id="PF04073">
    <property type="entry name" value="tRNA_edit"/>
    <property type="match status" value="1"/>
</dbReference>
<dbReference type="PANTHER" id="PTHR42753">
    <property type="entry name" value="MITOCHONDRIAL RIBOSOME PROTEIN L39/PROLYL-TRNA LIGASE FAMILY MEMBER"/>
    <property type="match status" value="1"/>
</dbReference>
<comment type="catalytic activity">
    <reaction evidence="9 10">
        <text>tRNA(Pro) + L-proline + ATP = L-prolyl-tRNA(Pro) + AMP + diphosphate</text>
        <dbReference type="Rhea" id="RHEA:14305"/>
        <dbReference type="Rhea" id="RHEA-COMP:9700"/>
        <dbReference type="Rhea" id="RHEA-COMP:9702"/>
        <dbReference type="ChEBI" id="CHEBI:30616"/>
        <dbReference type="ChEBI" id="CHEBI:33019"/>
        <dbReference type="ChEBI" id="CHEBI:60039"/>
        <dbReference type="ChEBI" id="CHEBI:78442"/>
        <dbReference type="ChEBI" id="CHEBI:78532"/>
        <dbReference type="ChEBI" id="CHEBI:456215"/>
        <dbReference type="EC" id="6.1.1.15"/>
    </reaction>
</comment>
<dbReference type="SUPFAM" id="SSF55681">
    <property type="entry name" value="Class II aaRS and biotin synthetases"/>
    <property type="match status" value="1"/>
</dbReference>
<dbReference type="GO" id="GO:0004827">
    <property type="term" value="F:proline-tRNA ligase activity"/>
    <property type="evidence" value="ECO:0007669"/>
    <property type="project" value="UniProtKB-UniRule"/>
</dbReference>
<dbReference type="HAMAP" id="MF_01569">
    <property type="entry name" value="Pro_tRNA_synth_type1"/>
    <property type="match status" value="1"/>
</dbReference>
<dbReference type="PRINTS" id="PR01046">
    <property type="entry name" value="TRNASYNTHPRO"/>
</dbReference>
<dbReference type="NCBIfam" id="TIGR00409">
    <property type="entry name" value="proS_fam_II"/>
    <property type="match status" value="1"/>
</dbReference>
<comment type="subunit">
    <text evidence="2 10">Homodimer.</text>
</comment>
<dbReference type="OrthoDB" id="9809052at2"/>
<keyword evidence="3 10" id="KW-0963">Cytoplasm</keyword>
<dbReference type="FunFam" id="3.30.930.10:FF:000043">
    <property type="entry name" value="Proline--tRNA ligase"/>
    <property type="match status" value="1"/>
</dbReference>
<dbReference type="Proteomes" id="UP000004263">
    <property type="component" value="Unassembled WGS sequence"/>
</dbReference>
<evidence type="ECO:0000256" key="8">
    <source>
        <dbReference type="ARBA" id="ARBA00023146"/>
    </source>
</evidence>
<evidence type="ECO:0000256" key="5">
    <source>
        <dbReference type="ARBA" id="ARBA00022741"/>
    </source>
</evidence>
<evidence type="ECO:0000256" key="4">
    <source>
        <dbReference type="ARBA" id="ARBA00022598"/>
    </source>
</evidence>
<organism evidence="12 13">
    <name type="scientific">Bermanella marisrubri</name>
    <dbReference type="NCBI Taxonomy" id="207949"/>
    <lineage>
        <taxon>Bacteria</taxon>
        <taxon>Pseudomonadati</taxon>
        <taxon>Pseudomonadota</taxon>
        <taxon>Gammaproteobacteria</taxon>
        <taxon>Oceanospirillales</taxon>
        <taxon>Oceanospirillaceae</taxon>
        <taxon>Bermanella</taxon>
    </lineage>
</organism>
<dbReference type="InterPro" id="IPR036754">
    <property type="entry name" value="YbaK/aa-tRNA-synt-asso_dom_sf"/>
</dbReference>
<keyword evidence="5 10" id="KW-0547">Nucleotide-binding</keyword>
<dbReference type="InterPro" id="IPR004500">
    <property type="entry name" value="Pro-tRNA-synth_IIa_bac-type"/>
</dbReference>
<evidence type="ECO:0000259" key="11">
    <source>
        <dbReference type="PROSITE" id="PS50862"/>
    </source>
</evidence>
<dbReference type="InterPro" id="IPR002314">
    <property type="entry name" value="aa-tRNA-synt_IIb"/>
</dbReference>
<dbReference type="EC" id="6.1.1.15" evidence="10"/>
<evidence type="ECO:0000256" key="9">
    <source>
        <dbReference type="ARBA" id="ARBA00047671"/>
    </source>
</evidence>
<dbReference type="FunFam" id="3.30.930.10:FF:000097">
    <property type="entry name" value="Proline--tRNA ligase"/>
    <property type="match status" value="1"/>
</dbReference>
<dbReference type="GO" id="GO:0006433">
    <property type="term" value="P:prolyl-tRNA aminoacylation"/>
    <property type="evidence" value="ECO:0007669"/>
    <property type="project" value="UniProtKB-UniRule"/>
</dbReference>
<keyword evidence="6 10" id="KW-0067">ATP-binding</keyword>
<feature type="domain" description="Aminoacyl-transfer RNA synthetases class-II family profile" evidence="11">
    <location>
        <begin position="38"/>
        <end position="475"/>
    </location>
</feature>
<dbReference type="SUPFAM" id="SSF55826">
    <property type="entry name" value="YbaK/ProRS associated domain"/>
    <property type="match status" value="1"/>
</dbReference>
<dbReference type="InterPro" id="IPR044140">
    <property type="entry name" value="ProRS_anticodon_short"/>
</dbReference>
<gene>
    <name evidence="10" type="primary">proS</name>
    <name evidence="12" type="ORF">RED65_08779</name>
</gene>
<evidence type="ECO:0000256" key="1">
    <source>
        <dbReference type="ARBA" id="ARBA00004496"/>
    </source>
</evidence>
<dbReference type="PIRSF" id="PIRSF001535">
    <property type="entry name" value="ProRS_1"/>
    <property type="match status" value="1"/>
</dbReference>
<dbReference type="Gene3D" id="3.30.930.10">
    <property type="entry name" value="Bira Bifunctional Protein, Domain 2"/>
    <property type="match status" value="2"/>
</dbReference>
<dbReference type="InterPro" id="IPR050062">
    <property type="entry name" value="Pro-tRNA_synthetase"/>
</dbReference>
<dbReference type="InterPro" id="IPR007214">
    <property type="entry name" value="YbaK/aa-tRNA-synth-assoc-dom"/>
</dbReference>
<keyword evidence="7 10" id="KW-0648">Protein biosynthesis</keyword>
<dbReference type="PANTHER" id="PTHR42753:SF2">
    <property type="entry name" value="PROLINE--TRNA LIGASE"/>
    <property type="match status" value="1"/>
</dbReference>
<evidence type="ECO:0000313" key="13">
    <source>
        <dbReference type="Proteomes" id="UP000004263"/>
    </source>
</evidence>
<dbReference type="RefSeq" id="WP_007016893.1">
    <property type="nucleotide sequence ID" value="NZ_CH724113.1"/>
</dbReference>
<accession>Q1N6X0</accession>
<dbReference type="InterPro" id="IPR045864">
    <property type="entry name" value="aa-tRNA-synth_II/BPL/LPL"/>
</dbReference>
<dbReference type="NCBIfam" id="NF006625">
    <property type="entry name" value="PRK09194.1"/>
    <property type="match status" value="1"/>
</dbReference>
<dbReference type="HOGENOM" id="CLU_016739_0_0_6"/>
<name>Q1N6X0_9GAMM</name>
<dbReference type="CDD" id="cd04334">
    <property type="entry name" value="ProRS-INS"/>
    <property type="match status" value="1"/>
</dbReference>
<dbReference type="InterPro" id="IPR004154">
    <property type="entry name" value="Anticodon-bd"/>
</dbReference>
<keyword evidence="4 10" id="KW-0436">Ligase</keyword>
<dbReference type="InterPro" id="IPR036621">
    <property type="entry name" value="Anticodon-bd_dom_sf"/>
</dbReference>
<dbReference type="AlphaFoldDB" id="Q1N6X0"/>
<keyword evidence="13" id="KW-1185">Reference proteome</keyword>
<dbReference type="STRING" id="207949.RED65_08779"/>
<dbReference type="GO" id="GO:0005524">
    <property type="term" value="F:ATP binding"/>
    <property type="evidence" value="ECO:0007669"/>
    <property type="project" value="UniProtKB-UniRule"/>
</dbReference>
<dbReference type="InterPro" id="IPR023717">
    <property type="entry name" value="Pro-tRNA-Synthase_IIa_type1"/>
</dbReference>
<dbReference type="InterPro" id="IPR006195">
    <property type="entry name" value="aa-tRNA-synth_II"/>
</dbReference>
<evidence type="ECO:0000313" key="12">
    <source>
        <dbReference type="EMBL" id="EAT13472.1"/>
    </source>
</evidence>
<comment type="domain">
    <text evidence="10">Consists of three domains: the N-terminal catalytic domain, the editing domain and the C-terminal anticodon-binding domain.</text>
</comment>
<protein>
    <recommendedName>
        <fullName evidence="10">Proline--tRNA ligase</fullName>
        <ecNumber evidence="10">6.1.1.15</ecNumber>
    </recommendedName>
    <alternativeName>
        <fullName evidence="10">Prolyl-tRNA synthetase</fullName>
        <shortName evidence="10">ProRS</shortName>
    </alternativeName>
</protein>
<dbReference type="Gene3D" id="3.40.50.800">
    <property type="entry name" value="Anticodon-binding domain"/>
    <property type="match status" value="1"/>
</dbReference>
<dbReference type="InterPro" id="IPR033730">
    <property type="entry name" value="ProRS_core_prok"/>
</dbReference>
<comment type="subcellular location">
    <subcellularLocation>
        <location evidence="1 10">Cytoplasm</location>
    </subcellularLocation>
</comment>
<comment type="caution">
    <text evidence="12">The sequence shown here is derived from an EMBL/GenBank/DDBJ whole genome shotgun (WGS) entry which is preliminary data.</text>
</comment>
<dbReference type="Pfam" id="PF00587">
    <property type="entry name" value="tRNA-synt_2b"/>
    <property type="match status" value="1"/>
</dbReference>
<dbReference type="SUPFAM" id="SSF52954">
    <property type="entry name" value="Class II aaRS ABD-related"/>
    <property type="match status" value="1"/>
</dbReference>
<dbReference type="GO" id="GO:0005829">
    <property type="term" value="C:cytosol"/>
    <property type="evidence" value="ECO:0007669"/>
    <property type="project" value="TreeGrafter"/>
</dbReference>
<dbReference type="Pfam" id="PF03129">
    <property type="entry name" value="HGTP_anticodon"/>
    <property type="match status" value="1"/>
</dbReference>
<sequence length="584" mass="64441">MRASQYLVATLKESPSDAVVVSHQLMLRAGMIRKLASGLYTWLPLGLKTLRKVEKVVREEMDAAGAQEVLMPAVQPAELWEESGRWFEYGGELLRLKDRHNRDFCVGPTHEEVITDLARNELNSYKQLPSNFYQIQTKFRDETRPRFGVMRSREFIMKDAYSFHIDGDSLQQTYDRMHQAYTNIFTRLGLDFRPVAADTGSIGGAVSHEFHVLAQSGEDDIAFSNASSYAANVELAEAVAPKTERPAAAAELTVVDTPSRHTISEVTEFLNIGSDQIVKTLIVEGELSDKQKEEGEKTPLVALVVRGDHELNELKAEKLDGVASPLTFASEEAIQQAIGCKPGSIGPCQLAIETIVDRSAAVLSDFVCGANQDGKHYSGANWERDAHIDRIEDLRNVVEGDASPDGQGTLEIKRGIEVGHIFQLGTKYSEALGAKVLDENGKEKTMMMGCYGIGVSRVVAAAIEQNHDDRGIIWPEAIAPFQVSIVQIDAQKSEDVVKYSEELYESLTALGVDVFLDDRDKKTSPGVKFADSELMGIPHRVVLSSRGLKAGKAEYKHRKDSKDGIVELAPEELLPLLKEKLGIN</sequence>
<dbReference type="CDD" id="cd00779">
    <property type="entry name" value="ProRS_core_prok"/>
    <property type="match status" value="1"/>
</dbReference>
<reference evidence="12 13" key="1">
    <citation type="submission" date="2006-03" db="EMBL/GenBank/DDBJ databases">
        <authorList>
            <person name="Pinhassi J."/>
            <person name="Pedros-Alio C."/>
            <person name="Ferriera S."/>
            <person name="Johnson J."/>
            <person name="Kravitz S."/>
            <person name="Halpern A."/>
            <person name="Remington K."/>
            <person name="Beeson K."/>
            <person name="Tran B."/>
            <person name="Rogers Y.-H."/>
            <person name="Friedman R."/>
            <person name="Venter J.C."/>
        </authorList>
    </citation>
    <scope>NUCLEOTIDE SEQUENCE [LARGE SCALE GENOMIC DNA]</scope>
    <source>
        <strain evidence="12 13">RED65</strain>
    </source>
</reference>
<evidence type="ECO:0000256" key="7">
    <source>
        <dbReference type="ARBA" id="ARBA00022917"/>
    </source>
</evidence>